<dbReference type="EMBL" id="AP024849">
    <property type="protein sequence ID" value="BCZ44839.1"/>
    <property type="molecule type" value="Genomic_DNA"/>
</dbReference>
<dbReference type="Pfam" id="PF00309">
    <property type="entry name" value="Sigma54_AID"/>
    <property type="match status" value="1"/>
</dbReference>
<organism evidence="11 12">
    <name type="scientific">Clostridium gelidum</name>
    <dbReference type="NCBI Taxonomy" id="704125"/>
    <lineage>
        <taxon>Bacteria</taxon>
        <taxon>Bacillati</taxon>
        <taxon>Bacillota</taxon>
        <taxon>Clostridia</taxon>
        <taxon>Eubacteriales</taxon>
        <taxon>Clostridiaceae</taxon>
        <taxon>Clostridium</taxon>
    </lineage>
</organism>
<evidence type="ECO:0000256" key="2">
    <source>
        <dbReference type="ARBA" id="ARBA00022478"/>
    </source>
</evidence>
<dbReference type="InterPro" id="IPR007046">
    <property type="entry name" value="RNA_pol_sigma_54_core-bd"/>
</dbReference>
<evidence type="ECO:0000313" key="12">
    <source>
        <dbReference type="Proteomes" id="UP000824633"/>
    </source>
</evidence>
<dbReference type="PROSITE" id="PS50044">
    <property type="entry name" value="SIGMA54_3"/>
    <property type="match status" value="1"/>
</dbReference>
<evidence type="ECO:0000256" key="8">
    <source>
        <dbReference type="ARBA" id="ARBA00023163"/>
    </source>
</evidence>
<evidence type="ECO:0000256" key="3">
    <source>
        <dbReference type="ARBA" id="ARBA00022679"/>
    </source>
</evidence>
<feature type="domain" description="RNA polymerase sigma factor 54 core-binding" evidence="10">
    <location>
        <begin position="104"/>
        <end position="290"/>
    </location>
</feature>
<gene>
    <name evidence="11" type="primary">hno</name>
    <name evidence="11" type="ORF">psyc5s11_09060</name>
</gene>
<keyword evidence="12" id="KW-1185">Reference proteome</keyword>
<protein>
    <submittedName>
        <fullName evidence="11">RNA polymerase sigma-54 factor</fullName>
    </submittedName>
</protein>
<dbReference type="Gene3D" id="1.10.10.60">
    <property type="entry name" value="Homeodomain-like"/>
    <property type="match status" value="1"/>
</dbReference>
<dbReference type="Pfam" id="PF04963">
    <property type="entry name" value="Sigma54_CBD"/>
    <property type="match status" value="1"/>
</dbReference>
<dbReference type="InterPro" id="IPR007634">
    <property type="entry name" value="RNA_pol_sigma_54_DNA-bd"/>
</dbReference>
<reference evidence="12" key="1">
    <citation type="submission" date="2021-07" db="EMBL/GenBank/DDBJ databases">
        <title>Complete genome sequencing of a Clostridium isolate.</title>
        <authorList>
            <person name="Ueki A."/>
            <person name="Tonouchi A."/>
        </authorList>
    </citation>
    <scope>NUCLEOTIDE SEQUENCE [LARGE SCALE GENOMIC DNA]</scope>
    <source>
        <strain evidence="12">C5S11</strain>
    </source>
</reference>
<dbReference type="PRINTS" id="PR00045">
    <property type="entry name" value="SIGMA54FCT"/>
</dbReference>
<name>A0ABN6IS82_9CLOT</name>
<evidence type="ECO:0000256" key="1">
    <source>
        <dbReference type="ARBA" id="ARBA00008798"/>
    </source>
</evidence>
<feature type="domain" description="RNA polymerase sigma factor 54 DNA-binding" evidence="9">
    <location>
        <begin position="304"/>
        <end position="463"/>
    </location>
</feature>
<keyword evidence="7" id="KW-0238">DNA-binding</keyword>
<evidence type="ECO:0000259" key="10">
    <source>
        <dbReference type="Pfam" id="PF04963"/>
    </source>
</evidence>
<dbReference type="PIRSF" id="PIRSF000774">
    <property type="entry name" value="RpoN"/>
    <property type="match status" value="1"/>
</dbReference>
<evidence type="ECO:0000259" key="9">
    <source>
        <dbReference type="Pfam" id="PF04552"/>
    </source>
</evidence>
<dbReference type="PANTHER" id="PTHR32248:SF4">
    <property type="entry name" value="RNA POLYMERASE SIGMA-54 FACTOR"/>
    <property type="match status" value="1"/>
</dbReference>
<evidence type="ECO:0000313" key="11">
    <source>
        <dbReference type="EMBL" id="BCZ44839.1"/>
    </source>
</evidence>
<keyword evidence="8" id="KW-0804">Transcription</keyword>
<dbReference type="InterPro" id="IPR038709">
    <property type="entry name" value="RpoN_core-bd_sf"/>
</dbReference>
<dbReference type="InterPro" id="IPR000394">
    <property type="entry name" value="RNA_pol_sigma_54"/>
</dbReference>
<keyword evidence="5" id="KW-0805">Transcription regulation</keyword>
<accession>A0ABN6IS82</accession>
<proteinExistence type="inferred from homology"/>
<keyword evidence="2" id="KW-0240">DNA-directed RNA polymerase</keyword>
<evidence type="ECO:0000256" key="5">
    <source>
        <dbReference type="ARBA" id="ARBA00023015"/>
    </source>
</evidence>
<comment type="similarity">
    <text evidence="1">Belongs to the sigma-54 factor family.</text>
</comment>
<dbReference type="NCBIfam" id="TIGR02395">
    <property type="entry name" value="rpoN_sigma"/>
    <property type="match status" value="1"/>
</dbReference>
<dbReference type="Proteomes" id="UP000824633">
    <property type="component" value="Chromosome"/>
</dbReference>
<dbReference type="Gene3D" id="1.10.10.1330">
    <property type="entry name" value="RNA polymerase sigma-54 factor, core-binding domain"/>
    <property type="match status" value="1"/>
</dbReference>
<keyword evidence="6" id="KW-0731">Sigma factor</keyword>
<dbReference type="Pfam" id="PF04552">
    <property type="entry name" value="Sigma54_DBD"/>
    <property type="match status" value="1"/>
</dbReference>
<evidence type="ECO:0000256" key="7">
    <source>
        <dbReference type="ARBA" id="ARBA00023125"/>
    </source>
</evidence>
<dbReference type="PROSITE" id="PS00718">
    <property type="entry name" value="SIGMA54_2"/>
    <property type="match status" value="1"/>
</dbReference>
<dbReference type="PROSITE" id="PS00717">
    <property type="entry name" value="SIGMA54_1"/>
    <property type="match status" value="1"/>
</dbReference>
<dbReference type="RefSeq" id="WP_224036493.1">
    <property type="nucleotide sequence ID" value="NZ_AP024849.1"/>
</dbReference>
<dbReference type="PANTHER" id="PTHR32248">
    <property type="entry name" value="RNA POLYMERASE SIGMA-54 FACTOR"/>
    <property type="match status" value="1"/>
</dbReference>
<evidence type="ECO:0000256" key="6">
    <source>
        <dbReference type="ARBA" id="ARBA00023082"/>
    </source>
</evidence>
<keyword evidence="4" id="KW-0548">Nucleotidyltransferase</keyword>
<sequence>MNLDYRMKMTQEQRLILTQNMQQSIKLLQMSLHDLREYIDNEYSENPVLEMNEEIISYDDAQANEEMQTEDRYDHKKIVEELYSDNYKDRSEKSYSGEDISPLNFIEKKLSLKDYLQEQLVEVNIDQYTLTICQYIVESLDNRGYLEISIEELAEELNISEEEVEKALKLVQSLEPYGIGARNIKECLLIQSLKLNILDNIIEQMILNHLENVADNKYEVVGKDLNISPREAQRYGDLIKKLEPKPSRGFYTGEEVNYIIPDAEIKNIDGEFFILMNESVLPRLMINKTYKDVLQNNQDSETNAYVKDKINQALFLIKSIEQRKNTLHRVLECVIDKQKDFFKFGKQYIKPLMLKEVAEILEVHDSTVSRAIKDKYVLTNYGTVKIKDLFASGVSSNNNDDDMATIKIKNEIKRIIDEENKGKPLSDQIISSMLGEKNINISRRTVAKYREEIGIKASSMRKRL</sequence>
<keyword evidence="3" id="KW-0808">Transferase</keyword>
<evidence type="ECO:0000256" key="4">
    <source>
        <dbReference type="ARBA" id="ARBA00022695"/>
    </source>
</evidence>